<reference evidence="13" key="1">
    <citation type="journal article" date="2023" name="Mol. Phylogenet. Evol.">
        <title>Genome-scale phylogeny and comparative genomics of the fungal order Sordariales.</title>
        <authorList>
            <person name="Hensen N."/>
            <person name="Bonometti L."/>
            <person name="Westerberg I."/>
            <person name="Brannstrom I.O."/>
            <person name="Guillou S."/>
            <person name="Cros-Aarteil S."/>
            <person name="Calhoun S."/>
            <person name="Haridas S."/>
            <person name="Kuo A."/>
            <person name="Mondo S."/>
            <person name="Pangilinan J."/>
            <person name="Riley R."/>
            <person name="LaButti K."/>
            <person name="Andreopoulos B."/>
            <person name="Lipzen A."/>
            <person name="Chen C."/>
            <person name="Yan M."/>
            <person name="Daum C."/>
            <person name="Ng V."/>
            <person name="Clum A."/>
            <person name="Steindorff A."/>
            <person name="Ohm R.A."/>
            <person name="Martin F."/>
            <person name="Silar P."/>
            <person name="Natvig D.O."/>
            <person name="Lalanne C."/>
            <person name="Gautier V."/>
            <person name="Ament-Velasquez S.L."/>
            <person name="Kruys A."/>
            <person name="Hutchinson M.I."/>
            <person name="Powell A.J."/>
            <person name="Barry K."/>
            <person name="Miller A.N."/>
            <person name="Grigoriev I.V."/>
            <person name="Debuchy R."/>
            <person name="Gladieux P."/>
            <person name="Hiltunen Thoren M."/>
            <person name="Johannesson H."/>
        </authorList>
    </citation>
    <scope>NUCLEOTIDE SEQUENCE</scope>
    <source>
        <strain evidence="13">CBS 990.96</strain>
    </source>
</reference>
<dbReference type="Pfam" id="PF04188">
    <property type="entry name" value="Mannosyl_trans2"/>
    <property type="match status" value="1"/>
</dbReference>
<dbReference type="GO" id="GO:0006506">
    <property type="term" value="P:GPI anchor biosynthetic process"/>
    <property type="evidence" value="ECO:0007669"/>
    <property type="project" value="UniProtKB-KW"/>
</dbReference>
<feature type="transmembrane region" description="Helical" evidence="12">
    <location>
        <begin position="396"/>
        <end position="418"/>
    </location>
</feature>
<evidence type="ECO:0000256" key="11">
    <source>
        <dbReference type="ARBA" id="ARBA00023136"/>
    </source>
</evidence>
<dbReference type="EMBL" id="MU865329">
    <property type="protein sequence ID" value="KAK4227567.1"/>
    <property type="molecule type" value="Genomic_DNA"/>
</dbReference>
<evidence type="ECO:0000256" key="1">
    <source>
        <dbReference type="ARBA" id="ARBA00004477"/>
    </source>
</evidence>
<keyword evidence="11 12" id="KW-0472">Membrane</keyword>
<feature type="transmembrane region" description="Helical" evidence="12">
    <location>
        <begin position="353"/>
        <end position="376"/>
    </location>
</feature>
<evidence type="ECO:0000256" key="7">
    <source>
        <dbReference type="ARBA" id="ARBA00022679"/>
    </source>
</evidence>
<dbReference type="InterPro" id="IPR007315">
    <property type="entry name" value="PIG-V/Gpi18"/>
</dbReference>
<dbReference type="Proteomes" id="UP001301958">
    <property type="component" value="Unassembled WGS sequence"/>
</dbReference>
<feature type="transmembrane region" description="Helical" evidence="12">
    <location>
        <begin position="182"/>
        <end position="201"/>
    </location>
</feature>
<keyword evidence="5 12" id="KW-0337">GPI-anchor biosynthesis</keyword>
<reference evidence="13" key="2">
    <citation type="submission" date="2023-05" db="EMBL/GenBank/DDBJ databases">
        <authorList>
            <consortium name="Lawrence Berkeley National Laboratory"/>
            <person name="Steindorff A."/>
            <person name="Hensen N."/>
            <person name="Bonometti L."/>
            <person name="Westerberg I."/>
            <person name="Brannstrom I.O."/>
            <person name="Guillou S."/>
            <person name="Cros-Aarteil S."/>
            <person name="Calhoun S."/>
            <person name="Haridas S."/>
            <person name="Kuo A."/>
            <person name="Mondo S."/>
            <person name="Pangilinan J."/>
            <person name="Riley R."/>
            <person name="Labutti K."/>
            <person name="Andreopoulos B."/>
            <person name="Lipzen A."/>
            <person name="Chen C."/>
            <person name="Yanf M."/>
            <person name="Daum C."/>
            <person name="Ng V."/>
            <person name="Clum A."/>
            <person name="Ohm R."/>
            <person name="Martin F."/>
            <person name="Silar P."/>
            <person name="Natvig D."/>
            <person name="Lalanne C."/>
            <person name="Gautier V."/>
            <person name="Ament-Velasquez S.L."/>
            <person name="Kruys A."/>
            <person name="Hutchinson M.I."/>
            <person name="Powell A.J."/>
            <person name="Barry K."/>
            <person name="Miller A.N."/>
            <person name="Grigoriev I.V."/>
            <person name="Debuchy R."/>
            <person name="Gladieux P."/>
            <person name="Thoren M.H."/>
            <person name="Johannesson H."/>
        </authorList>
    </citation>
    <scope>NUCLEOTIDE SEQUENCE</scope>
    <source>
        <strain evidence="13">CBS 990.96</strain>
    </source>
</reference>
<dbReference type="PANTHER" id="PTHR12468:SF2">
    <property type="entry name" value="GPI MANNOSYLTRANSFERASE 2"/>
    <property type="match status" value="1"/>
</dbReference>
<gene>
    <name evidence="13" type="ORF">QBC38DRAFT_187095</name>
</gene>
<keyword evidence="14" id="KW-1185">Reference proteome</keyword>
<keyword evidence="7 12" id="KW-0808">Transferase</keyword>
<dbReference type="EC" id="2.4.1.-" evidence="12"/>
<evidence type="ECO:0000256" key="2">
    <source>
        <dbReference type="ARBA" id="ARBA00004687"/>
    </source>
</evidence>
<comment type="subcellular location">
    <subcellularLocation>
        <location evidence="1 12">Endoplasmic reticulum membrane</location>
        <topology evidence="1 12">Multi-pass membrane protein</topology>
    </subcellularLocation>
</comment>
<evidence type="ECO:0000256" key="10">
    <source>
        <dbReference type="ARBA" id="ARBA00022989"/>
    </source>
</evidence>
<feature type="transmembrane region" description="Helical" evidence="12">
    <location>
        <begin position="113"/>
        <end position="130"/>
    </location>
</feature>
<feature type="transmembrane region" description="Helical" evidence="12">
    <location>
        <begin position="207"/>
        <end position="225"/>
    </location>
</feature>
<evidence type="ECO:0000256" key="9">
    <source>
        <dbReference type="ARBA" id="ARBA00022824"/>
    </source>
</evidence>
<dbReference type="AlphaFoldDB" id="A0AAN7GZ42"/>
<feature type="transmembrane region" description="Helical" evidence="12">
    <location>
        <begin position="283"/>
        <end position="304"/>
    </location>
</feature>
<dbReference type="GO" id="GO:0031501">
    <property type="term" value="C:mannosyltransferase complex"/>
    <property type="evidence" value="ECO:0007669"/>
    <property type="project" value="TreeGrafter"/>
</dbReference>
<evidence type="ECO:0000313" key="13">
    <source>
        <dbReference type="EMBL" id="KAK4227567.1"/>
    </source>
</evidence>
<evidence type="ECO:0000256" key="4">
    <source>
        <dbReference type="ARBA" id="ARBA00013795"/>
    </source>
</evidence>
<name>A0AAN7GZ42_9PEZI</name>
<keyword evidence="9 12" id="KW-0256">Endoplasmic reticulum</keyword>
<dbReference type="GO" id="GO:0000009">
    <property type="term" value="F:alpha-1,6-mannosyltransferase activity"/>
    <property type="evidence" value="ECO:0007669"/>
    <property type="project" value="InterPro"/>
</dbReference>
<evidence type="ECO:0000256" key="8">
    <source>
        <dbReference type="ARBA" id="ARBA00022692"/>
    </source>
</evidence>
<protein>
    <recommendedName>
        <fullName evidence="4 12">GPI mannosyltransferase 2</fullName>
        <ecNumber evidence="12">2.4.1.-</ecNumber>
    </recommendedName>
</protein>
<comment type="similarity">
    <text evidence="3 12">Belongs to the PIGV family.</text>
</comment>
<accession>A0AAN7GZ42</accession>
<keyword evidence="6 12" id="KW-0328">Glycosyltransferase</keyword>
<keyword evidence="10 12" id="KW-1133">Transmembrane helix</keyword>
<feature type="transmembrane region" description="Helical" evidence="12">
    <location>
        <begin position="451"/>
        <end position="470"/>
    </location>
</feature>
<dbReference type="PANTHER" id="PTHR12468">
    <property type="entry name" value="GPI MANNOSYLTRANSFERASE 2"/>
    <property type="match status" value="1"/>
</dbReference>
<comment type="caution">
    <text evidence="13">The sequence shown here is derived from an EMBL/GenBank/DDBJ whole genome shotgun (WGS) entry which is preliminary data.</text>
</comment>
<evidence type="ECO:0000256" key="6">
    <source>
        <dbReference type="ARBA" id="ARBA00022676"/>
    </source>
</evidence>
<evidence type="ECO:0000256" key="12">
    <source>
        <dbReference type="RuleBase" id="RU363112"/>
    </source>
</evidence>
<sequence>MTKDNPQPSNPYLTILKTFLSWKTFLFSIALGSALLTGDAYDTSGSLVVFPAHQGSGAGGTIINPTEAAVSEASGQQQPQGFFLSRVAARFTSWDAIYFVTQAKRGYLFEQEWAFGAGLPSLIRGLLYILRSLGVFTEAEGKDVGALYEALAGVFLANVAHLLSAFVLYRLGCLVLGGPKKISLVAAVLHVFSPAGLFLSAPYAESSFALLSFSGYLVFALSCGVNDQKPFYRDSGLILSGILFGLATGFRSNGILNGIPFAWEVIRHLPSFWERPVDMIRRMIALGVGGVCVAVGSAIPQAVAYRQLCSSDGSCGVGDLRPWCQSMVPSIYTFVQEHYCCFFSPRNTGFLRYWTLSNIPLFLLAAPMLVILTKSGVDQLTSSDRKFLETGSSSQLFAFVQSLAVIQVVLSVLAITMYHVQIITRISSGYPLWYWWVAGSLCRGEKTASHIVKFMIIYASIQGVLFTSFLPPA</sequence>
<evidence type="ECO:0000256" key="3">
    <source>
        <dbReference type="ARBA" id="ARBA00008698"/>
    </source>
</evidence>
<comment type="pathway">
    <text evidence="2 12">Glycolipid biosynthesis; glycosylphosphatidylinositol-anchor biosynthesis.</text>
</comment>
<feature type="transmembrane region" description="Helical" evidence="12">
    <location>
        <begin position="150"/>
        <end position="170"/>
    </location>
</feature>
<evidence type="ECO:0000313" key="14">
    <source>
        <dbReference type="Proteomes" id="UP001301958"/>
    </source>
</evidence>
<dbReference type="GO" id="GO:0005789">
    <property type="term" value="C:endoplasmic reticulum membrane"/>
    <property type="evidence" value="ECO:0007669"/>
    <property type="project" value="UniProtKB-SubCell"/>
</dbReference>
<feature type="transmembrane region" description="Helical" evidence="12">
    <location>
        <begin position="237"/>
        <end position="263"/>
    </location>
</feature>
<comment type="function">
    <text evidence="12">Mannosyltransferase involved in glycosylphosphatidylinositol-anchor biosynthesis.</text>
</comment>
<proteinExistence type="inferred from homology"/>
<dbReference type="GO" id="GO:0004376">
    <property type="term" value="F:GPI mannosyltransferase activity"/>
    <property type="evidence" value="ECO:0007669"/>
    <property type="project" value="InterPro"/>
</dbReference>
<organism evidence="13 14">
    <name type="scientific">Podospora fimiseda</name>
    <dbReference type="NCBI Taxonomy" id="252190"/>
    <lineage>
        <taxon>Eukaryota</taxon>
        <taxon>Fungi</taxon>
        <taxon>Dikarya</taxon>
        <taxon>Ascomycota</taxon>
        <taxon>Pezizomycotina</taxon>
        <taxon>Sordariomycetes</taxon>
        <taxon>Sordariomycetidae</taxon>
        <taxon>Sordariales</taxon>
        <taxon>Podosporaceae</taxon>
        <taxon>Podospora</taxon>
    </lineage>
</organism>
<evidence type="ECO:0000256" key="5">
    <source>
        <dbReference type="ARBA" id="ARBA00022502"/>
    </source>
</evidence>
<keyword evidence="8 12" id="KW-0812">Transmembrane</keyword>